<dbReference type="SUPFAM" id="SSF51556">
    <property type="entry name" value="Metallo-dependent hydrolases"/>
    <property type="match status" value="1"/>
</dbReference>
<dbReference type="InterPro" id="IPR050287">
    <property type="entry name" value="MTA/SAH_deaminase"/>
</dbReference>
<dbReference type="InterPro" id="IPR032466">
    <property type="entry name" value="Metal_Hydrolase"/>
</dbReference>
<dbReference type="EMBL" id="JAATJS010000008">
    <property type="protein sequence ID" value="NIX78318.1"/>
    <property type="molecule type" value="Genomic_DNA"/>
</dbReference>
<keyword evidence="5" id="KW-1185">Reference proteome</keyword>
<feature type="domain" description="Amidohydrolase-related" evidence="3">
    <location>
        <begin position="89"/>
        <end position="447"/>
    </location>
</feature>
<reference evidence="4 5" key="1">
    <citation type="submission" date="2020-03" db="EMBL/GenBank/DDBJ databases">
        <title>The genome sequence of Microvirga sp. c23x22.</title>
        <authorList>
            <person name="Zhang X."/>
        </authorList>
    </citation>
    <scope>NUCLEOTIDE SEQUENCE [LARGE SCALE GENOMIC DNA]</scope>
    <source>
        <strain evidence="5">c23x22</strain>
    </source>
</reference>
<comment type="caution">
    <text evidence="4">The sequence shown here is derived from an EMBL/GenBank/DDBJ whole genome shotgun (WGS) entry which is preliminary data.</text>
</comment>
<evidence type="ECO:0000256" key="2">
    <source>
        <dbReference type="ARBA" id="ARBA00022801"/>
    </source>
</evidence>
<evidence type="ECO:0000313" key="4">
    <source>
        <dbReference type="EMBL" id="NIX78318.1"/>
    </source>
</evidence>
<gene>
    <name evidence="4" type="ORF">HB375_17120</name>
</gene>
<dbReference type="Pfam" id="PF01979">
    <property type="entry name" value="Amidohydro_1"/>
    <property type="match status" value="1"/>
</dbReference>
<proteinExistence type="inferred from homology"/>
<dbReference type="SUPFAM" id="SSF51338">
    <property type="entry name" value="Composite domain of metallo-dependent hydrolases"/>
    <property type="match status" value="1"/>
</dbReference>
<comment type="similarity">
    <text evidence="1">Belongs to the metallo-dependent hydrolases superfamily. ATZ/TRZ family.</text>
</comment>
<dbReference type="Proteomes" id="UP000707352">
    <property type="component" value="Unassembled WGS sequence"/>
</dbReference>
<dbReference type="PANTHER" id="PTHR43794">
    <property type="entry name" value="AMINOHYDROLASE SSNA-RELATED"/>
    <property type="match status" value="1"/>
</dbReference>
<keyword evidence="2" id="KW-0378">Hydrolase</keyword>
<dbReference type="RefSeq" id="WP_167674263.1">
    <property type="nucleotide sequence ID" value="NZ_JAATJS010000008.1"/>
</dbReference>
<dbReference type="NCBIfam" id="NF004801">
    <property type="entry name" value="PRK06151.1"/>
    <property type="match status" value="1"/>
</dbReference>
<evidence type="ECO:0000259" key="3">
    <source>
        <dbReference type="Pfam" id="PF01979"/>
    </source>
</evidence>
<protein>
    <submittedName>
        <fullName evidence="4">Amidohydrolase family protein</fullName>
    </submittedName>
</protein>
<dbReference type="InterPro" id="IPR011059">
    <property type="entry name" value="Metal-dep_hydrolase_composite"/>
</dbReference>
<dbReference type="Gene3D" id="3.20.20.140">
    <property type="entry name" value="Metal-dependent hydrolases"/>
    <property type="match status" value="1"/>
</dbReference>
<dbReference type="Gene3D" id="2.30.40.10">
    <property type="entry name" value="Urease, subunit C, domain 1"/>
    <property type="match status" value="1"/>
</dbReference>
<evidence type="ECO:0000256" key="1">
    <source>
        <dbReference type="ARBA" id="ARBA00006745"/>
    </source>
</evidence>
<name>A0ABX0VFM6_9HYPH</name>
<dbReference type="InterPro" id="IPR006680">
    <property type="entry name" value="Amidohydro-rel"/>
</dbReference>
<accession>A0ABX0VFM6</accession>
<sequence length="501" mass="56165">MTKELMAKGRFDGPVLMSSRWVIGHLDGRHRIFEDGEVVFDRDRILFVGHRYPGEVAHRISYGDAIISPGFIDLDALSDLDTTILAFDNQPSWRKGRIWPKTYMDRGPYEMYTPEELVFQKRYAFAQLIRNGITTALPIASLFYREWGETEHEFDGAAEIAESFGLRVYLGPAYRTGNTFVHDDGRIDFFIDEERGLANFRDAVRFAERIDGRADGLVRAMLAPDRIETCTPELLRRSAEVAKDLDIPIRLHCCQSKLEYDRVVSAHGMSPPEWLESLGFLSERVLLPHGTYVSGSSRIERAGRDLEIIKDSGATIVHCPLVSARHGSTLESFGRYKKKGLRIGMGTDTWPPDMIHNMQIGMMLARVMDASVEAVRSEDYFDAATLGGADALRRPDLGRLIPGAKADIIVVDLSHDRIGQVIDPIQTLMLSGSGRDVSTVVIDGRFVMMDGEVPGFDPAAAHAQAKAQFDRLISLYPERTLNHPPVEEIFSSSYQRVRSTA</sequence>
<organism evidence="4 5">
    <name type="scientific">Microvirga terricola</name>
    <dbReference type="NCBI Taxonomy" id="2719797"/>
    <lineage>
        <taxon>Bacteria</taxon>
        <taxon>Pseudomonadati</taxon>
        <taxon>Pseudomonadota</taxon>
        <taxon>Alphaproteobacteria</taxon>
        <taxon>Hyphomicrobiales</taxon>
        <taxon>Methylobacteriaceae</taxon>
        <taxon>Microvirga</taxon>
    </lineage>
</organism>
<evidence type="ECO:0000313" key="5">
    <source>
        <dbReference type="Proteomes" id="UP000707352"/>
    </source>
</evidence>
<dbReference type="PANTHER" id="PTHR43794:SF11">
    <property type="entry name" value="AMIDOHYDROLASE-RELATED DOMAIN-CONTAINING PROTEIN"/>
    <property type="match status" value="1"/>
</dbReference>